<sequence>MLLQLPVELLLKISELLNNESQRNLRLVCRLLNDATMELIFADFKINATEDALLSNRAMLKALATRTTDIWRYVKVLRLVQSPRLGPPVKSVEMAPKSRKVVSSGLYKAIASLENVTTVDWFSVKPVHDTITGAVISSICRLPSLQTFVLYMSNRMHRQLPRFHLKNLASMDLSFSGPSWDGFLRDSLPGILENCPDLSFLALADHTRGPATTLGSLFQNLRRPLRLKSLVLSKIRVPPSIILVPHFQFLTVLGVAPSGMFPPKFWSGLSDVHLHSVNVDDINTELLDYLLSYTGVEEFRFQVPEDNAEYDKLGTKFFSQVLPHHSATLKILSIQPAFEGMWSFQESTMLPILQCRNLVTLWVSLRFSDISNPTEPGIVVSLSPTFIYQAFSHFFYQAYLLHSLKLLPDLSDLYLECPMSFSPRFPPTNDNRWKGKHMLGQAIEAVNTIPNQDPYRTLQIMVEPFGGKYTAHWNADSDFSAFYAETLYTDGMIMLPLDI</sequence>
<name>A0AA39NUE9_9AGAR</name>
<dbReference type="InterPro" id="IPR032675">
    <property type="entry name" value="LRR_dom_sf"/>
</dbReference>
<evidence type="ECO:0000313" key="3">
    <source>
        <dbReference type="Proteomes" id="UP001175227"/>
    </source>
</evidence>
<dbReference type="InterPro" id="IPR001810">
    <property type="entry name" value="F-box_dom"/>
</dbReference>
<dbReference type="Proteomes" id="UP001175227">
    <property type="component" value="Unassembled WGS sequence"/>
</dbReference>
<evidence type="ECO:0000259" key="1">
    <source>
        <dbReference type="PROSITE" id="PS50181"/>
    </source>
</evidence>
<dbReference type="Pfam" id="PF00646">
    <property type="entry name" value="F-box"/>
    <property type="match status" value="1"/>
</dbReference>
<comment type="caution">
    <text evidence="2">The sequence shown here is derived from an EMBL/GenBank/DDBJ whole genome shotgun (WGS) entry which is preliminary data.</text>
</comment>
<feature type="domain" description="F-box" evidence="1">
    <location>
        <begin position="1"/>
        <end position="44"/>
    </location>
</feature>
<reference evidence="2" key="1">
    <citation type="submission" date="2023-06" db="EMBL/GenBank/DDBJ databases">
        <authorList>
            <consortium name="Lawrence Berkeley National Laboratory"/>
            <person name="Ahrendt S."/>
            <person name="Sahu N."/>
            <person name="Indic B."/>
            <person name="Wong-Bajracharya J."/>
            <person name="Merenyi Z."/>
            <person name="Ke H.-M."/>
            <person name="Monk M."/>
            <person name="Kocsube S."/>
            <person name="Drula E."/>
            <person name="Lipzen A."/>
            <person name="Balint B."/>
            <person name="Henrissat B."/>
            <person name="Andreopoulos B."/>
            <person name="Martin F.M."/>
            <person name="Harder C.B."/>
            <person name="Rigling D."/>
            <person name="Ford K.L."/>
            <person name="Foster G.D."/>
            <person name="Pangilinan J."/>
            <person name="Papanicolaou A."/>
            <person name="Barry K."/>
            <person name="LaButti K."/>
            <person name="Viragh M."/>
            <person name="Koriabine M."/>
            <person name="Yan M."/>
            <person name="Riley R."/>
            <person name="Champramary S."/>
            <person name="Plett K.L."/>
            <person name="Tsai I.J."/>
            <person name="Slot J."/>
            <person name="Sipos G."/>
            <person name="Plett J."/>
            <person name="Nagy L.G."/>
            <person name="Grigoriev I.V."/>
        </authorList>
    </citation>
    <scope>NUCLEOTIDE SEQUENCE</scope>
    <source>
        <strain evidence="2">ICMP 16352</strain>
    </source>
</reference>
<proteinExistence type="predicted"/>
<dbReference type="Gene3D" id="3.80.10.10">
    <property type="entry name" value="Ribonuclease Inhibitor"/>
    <property type="match status" value="1"/>
</dbReference>
<dbReference type="PROSITE" id="PS50181">
    <property type="entry name" value="FBOX"/>
    <property type="match status" value="1"/>
</dbReference>
<organism evidence="2 3">
    <name type="scientific">Armillaria novae-zelandiae</name>
    <dbReference type="NCBI Taxonomy" id="153914"/>
    <lineage>
        <taxon>Eukaryota</taxon>
        <taxon>Fungi</taxon>
        <taxon>Dikarya</taxon>
        <taxon>Basidiomycota</taxon>
        <taxon>Agaricomycotina</taxon>
        <taxon>Agaricomycetes</taxon>
        <taxon>Agaricomycetidae</taxon>
        <taxon>Agaricales</taxon>
        <taxon>Marasmiineae</taxon>
        <taxon>Physalacriaceae</taxon>
        <taxon>Armillaria</taxon>
    </lineage>
</organism>
<gene>
    <name evidence="2" type="ORF">IW261DRAFT_822736</name>
</gene>
<dbReference type="SUPFAM" id="SSF52047">
    <property type="entry name" value="RNI-like"/>
    <property type="match status" value="1"/>
</dbReference>
<protein>
    <recommendedName>
        <fullName evidence="1">F-box domain-containing protein</fullName>
    </recommendedName>
</protein>
<dbReference type="AlphaFoldDB" id="A0AA39NUE9"/>
<evidence type="ECO:0000313" key="2">
    <source>
        <dbReference type="EMBL" id="KAK0472023.1"/>
    </source>
</evidence>
<dbReference type="EMBL" id="JAUEPR010000044">
    <property type="protein sequence ID" value="KAK0472023.1"/>
    <property type="molecule type" value="Genomic_DNA"/>
</dbReference>
<keyword evidence="3" id="KW-1185">Reference proteome</keyword>
<accession>A0AA39NUE9</accession>